<dbReference type="PANTHER" id="PTHR12899:SF3">
    <property type="entry name" value="LARGE RIBOSOMAL SUBUNIT PROTEIN UL18M"/>
    <property type="match status" value="1"/>
</dbReference>
<dbReference type="HAMAP" id="MF_01337_B">
    <property type="entry name" value="Ribosomal_uL18_B"/>
    <property type="match status" value="1"/>
</dbReference>
<keyword evidence="3 7" id="KW-0694">RNA-binding</keyword>
<dbReference type="EMBL" id="MFID01000014">
    <property type="protein sequence ID" value="OGF81273.1"/>
    <property type="molecule type" value="Genomic_DNA"/>
</dbReference>
<organism evidence="8 9">
    <name type="scientific">Candidatus Giovannonibacteria bacterium RIFCSPLOWO2_01_FULL_45_34</name>
    <dbReference type="NCBI Taxonomy" id="1798351"/>
    <lineage>
        <taxon>Bacteria</taxon>
        <taxon>Candidatus Giovannoniibacteriota</taxon>
    </lineage>
</organism>
<keyword evidence="4 7" id="KW-0689">Ribosomal protein</keyword>
<comment type="caution">
    <text evidence="8">The sequence shown here is derived from an EMBL/GenBank/DDBJ whole genome shotgun (WGS) entry which is preliminary data.</text>
</comment>
<accession>A0A1F5X099</accession>
<evidence type="ECO:0000313" key="8">
    <source>
        <dbReference type="EMBL" id="OGF81273.1"/>
    </source>
</evidence>
<comment type="function">
    <text evidence="7">This is one of the proteins that bind and probably mediate the attachment of the 5S RNA into the large ribosomal subunit, where it forms part of the central protuberance.</text>
</comment>
<reference evidence="8 9" key="1">
    <citation type="journal article" date="2016" name="Nat. Commun.">
        <title>Thousands of microbial genomes shed light on interconnected biogeochemical processes in an aquifer system.</title>
        <authorList>
            <person name="Anantharaman K."/>
            <person name="Brown C.T."/>
            <person name="Hug L.A."/>
            <person name="Sharon I."/>
            <person name="Castelle C.J."/>
            <person name="Probst A.J."/>
            <person name="Thomas B.C."/>
            <person name="Singh A."/>
            <person name="Wilkins M.J."/>
            <person name="Karaoz U."/>
            <person name="Brodie E.L."/>
            <person name="Williams K.H."/>
            <person name="Hubbard S.S."/>
            <person name="Banfield J.F."/>
        </authorList>
    </citation>
    <scope>NUCLEOTIDE SEQUENCE [LARGE SCALE GENOMIC DNA]</scope>
</reference>
<evidence type="ECO:0000256" key="5">
    <source>
        <dbReference type="ARBA" id="ARBA00023274"/>
    </source>
</evidence>
<evidence type="ECO:0000256" key="1">
    <source>
        <dbReference type="ARBA" id="ARBA00007116"/>
    </source>
</evidence>
<keyword evidence="2 7" id="KW-0699">rRNA-binding</keyword>
<dbReference type="GO" id="GO:0008097">
    <property type="term" value="F:5S rRNA binding"/>
    <property type="evidence" value="ECO:0007669"/>
    <property type="project" value="TreeGrafter"/>
</dbReference>
<dbReference type="SUPFAM" id="SSF53137">
    <property type="entry name" value="Translational machinery components"/>
    <property type="match status" value="1"/>
</dbReference>
<dbReference type="CDD" id="cd00432">
    <property type="entry name" value="Ribosomal_L18_L5e"/>
    <property type="match status" value="1"/>
</dbReference>
<dbReference type="STRING" id="1798351.A2930_02315"/>
<dbReference type="PANTHER" id="PTHR12899">
    <property type="entry name" value="39S RIBOSOMAL PROTEIN L18, MITOCHONDRIAL"/>
    <property type="match status" value="1"/>
</dbReference>
<dbReference type="GO" id="GO:0006412">
    <property type="term" value="P:translation"/>
    <property type="evidence" value="ECO:0007669"/>
    <property type="project" value="UniProtKB-UniRule"/>
</dbReference>
<gene>
    <name evidence="7" type="primary">rplR</name>
    <name evidence="8" type="ORF">A2930_02315</name>
</gene>
<comment type="subunit">
    <text evidence="7">Part of the 50S ribosomal subunit; part of the 5S rRNA/L5/L18/L25 subcomplex. Contacts the 5S and 23S rRNAs.</text>
</comment>
<dbReference type="InterPro" id="IPR005484">
    <property type="entry name" value="Ribosomal_uL18_bac/plant/anim"/>
</dbReference>
<comment type="similarity">
    <text evidence="1 7">Belongs to the universal ribosomal protein uL18 family.</text>
</comment>
<proteinExistence type="inferred from homology"/>
<protein>
    <recommendedName>
        <fullName evidence="6 7">Large ribosomal subunit protein uL18</fullName>
    </recommendedName>
</protein>
<evidence type="ECO:0000256" key="3">
    <source>
        <dbReference type="ARBA" id="ARBA00022884"/>
    </source>
</evidence>
<dbReference type="Gene3D" id="3.30.420.100">
    <property type="match status" value="1"/>
</dbReference>
<name>A0A1F5X099_9BACT</name>
<dbReference type="Proteomes" id="UP000178114">
    <property type="component" value="Unassembled WGS sequence"/>
</dbReference>
<dbReference type="AlphaFoldDB" id="A0A1F5X099"/>
<dbReference type="InterPro" id="IPR004389">
    <property type="entry name" value="Ribosomal_uL18_bac-type"/>
</dbReference>
<dbReference type="FunFam" id="3.30.420.100:FF:000001">
    <property type="entry name" value="50S ribosomal protein L18"/>
    <property type="match status" value="1"/>
</dbReference>
<sequence length="117" mass="13079">MNRKISKRVFRHKRVRAKITGTASRPRFAVSRSNKHVFLQMIDDEKGKTIIGLTDTALAGGKKKITKSEKAHLSGKVFAEHAIKKGIKEVVFDRGGFKYQGRVKKIAEGAREGGLKF</sequence>
<evidence type="ECO:0000256" key="4">
    <source>
        <dbReference type="ARBA" id="ARBA00022980"/>
    </source>
</evidence>
<evidence type="ECO:0000256" key="7">
    <source>
        <dbReference type="HAMAP-Rule" id="MF_01337"/>
    </source>
</evidence>
<dbReference type="GO" id="GO:0022625">
    <property type="term" value="C:cytosolic large ribosomal subunit"/>
    <property type="evidence" value="ECO:0007669"/>
    <property type="project" value="TreeGrafter"/>
</dbReference>
<dbReference type="Pfam" id="PF00861">
    <property type="entry name" value="Ribosomal_L18p"/>
    <property type="match status" value="1"/>
</dbReference>
<dbReference type="GO" id="GO:0003735">
    <property type="term" value="F:structural constituent of ribosome"/>
    <property type="evidence" value="ECO:0007669"/>
    <property type="project" value="InterPro"/>
</dbReference>
<evidence type="ECO:0000256" key="6">
    <source>
        <dbReference type="ARBA" id="ARBA00035197"/>
    </source>
</evidence>
<keyword evidence="5 7" id="KW-0687">Ribonucleoprotein</keyword>
<evidence type="ECO:0000313" key="9">
    <source>
        <dbReference type="Proteomes" id="UP000178114"/>
    </source>
</evidence>
<dbReference type="InterPro" id="IPR057268">
    <property type="entry name" value="Ribosomal_L18"/>
</dbReference>
<evidence type="ECO:0000256" key="2">
    <source>
        <dbReference type="ARBA" id="ARBA00022730"/>
    </source>
</evidence>
<dbReference type="NCBIfam" id="TIGR00060">
    <property type="entry name" value="L18_bact"/>
    <property type="match status" value="1"/>
</dbReference>